<dbReference type="InterPro" id="IPR036388">
    <property type="entry name" value="WH-like_DNA-bd_sf"/>
</dbReference>
<dbReference type="Pfam" id="PF08281">
    <property type="entry name" value="Sigma70_r4_2"/>
    <property type="match status" value="1"/>
</dbReference>
<name>A0A1P9WX89_9BACT</name>
<evidence type="ECO:0000313" key="7">
    <source>
        <dbReference type="Proteomes" id="UP000187941"/>
    </source>
</evidence>
<dbReference type="KEGG" id="smon:AWR27_12140"/>
<dbReference type="Gene3D" id="1.10.10.10">
    <property type="entry name" value="Winged helix-like DNA-binding domain superfamily/Winged helix DNA-binding domain"/>
    <property type="match status" value="1"/>
</dbReference>
<dbReference type="EMBL" id="CP014263">
    <property type="protein sequence ID" value="AQG80012.1"/>
    <property type="molecule type" value="Genomic_DNA"/>
</dbReference>
<dbReference type="Gene3D" id="1.10.1740.10">
    <property type="match status" value="1"/>
</dbReference>
<dbReference type="GO" id="GO:0006352">
    <property type="term" value="P:DNA-templated transcription initiation"/>
    <property type="evidence" value="ECO:0007669"/>
    <property type="project" value="InterPro"/>
</dbReference>
<dbReference type="PANTHER" id="PTHR43133:SF46">
    <property type="entry name" value="RNA POLYMERASE SIGMA-70 FACTOR ECF SUBFAMILY"/>
    <property type="match status" value="1"/>
</dbReference>
<evidence type="ECO:0000256" key="3">
    <source>
        <dbReference type="ARBA" id="ARBA00023082"/>
    </source>
</evidence>
<dbReference type="GO" id="GO:0016987">
    <property type="term" value="F:sigma factor activity"/>
    <property type="evidence" value="ECO:0007669"/>
    <property type="project" value="UniProtKB-KW"/>
</dbReference>
<evidence type="ECO:0000256" key="2">
    <source>
        <dbReference type="ARBA" id="ARBA00023015"/>
    </source>
</evidence>
<dbReference type="STRING" id="1178516.AWR27_12140"/>
<keyword evidence="2" id="KW-0805">Transcription regulation</keyword>
<sequence>MAVSLQTLWAGIRQRDSQSLTNLYRQVYTDLLNFGMYFGHDAHTTKDTINQIFLEIWEKGETLMPVDNVRSYLITYLRRKLIREYEYGNRQTELTGLEPATERSYEDVIISQQQDEHVRARLRAALTQLTPRQNELIQMRFFEGLSNEAISRATGMHVNTVYNTMSAALKTLRQTLTQEEYYTLLAQWPFWLGLGASAELLIL</sequence>
<reference evidence="6 7" key="1">
    <citation type="submission" date="2016-01" db="EMBL/GenBank/DDBJ databases">
        <authorList>
            <person name="Oliw E.H."/>
        </authorList>
    </citation>
    <scope>NUCLEOTIDE SEQUENCE [LARGE SCALE GENOMIC DNA]</scope>
    <source>
        <strain evidence="6 7">DY10</strain>
    </source>
</reference>
<evidence type="ECO:0000256" key="1">
    <source>
        <dbReference type="ARBA" id="ARBA00010641"/>
    </source>
</evidence>
<proteinExistence type="inferred from homology"/>
<dbReference type="InterPro" id="IPR013325">
    <property type="entry name" value="RNA_pol_sigma_r2"/>
</dbReference>
<accession>A0A1P9WX89</accession>
<dbReference type="PANTHER" id="PTHR43133">
    <property type="entry name" value="RNA POLYMERASE ECF-TYPE SIGMA FACTO"/>
    <property type="match status" value="1"/>
</dbReference>
<dbReference type="InterPro" id="IPR039425">
    <property type="entry name" value="RNA_pol_sigma-70-like"/>
</dbReference>
<evidence type="ECO:0000256" key="4">
    <source>
        <dbReference type="ARBA" id="ARBA00023163"/>
    </source>
</evidence>
<dbReference type="InterPro" id="IPR014284">
    <property type="entry name" value="RNA_pol_sigma-70_dom"/>
</dbReference>
<dbReference type="AlphaFoldDB" id="A0A1P9WX89"/>
<dbReference type="SUPFAM" id="SSF88946">
    <property type="entry name" value="Sigma2 domain of RNA polymerase sigma factors"/>
    <property type="match status" value="1"/>
</dbReference>
<dbReference type="InterPro" id="IPR013249">
    <property type="entry name" value="RNA_pol_sigma70_r4_t2"/>
</dbReference>
<dbReference type="CDD" id="cd06171">
    <property type="entry name" value="Sigma70_r4"/>
    <property type="match status" value="1"/>
</dbReference>
<dbReference type="Proteomes" id="UP000187941">
    <property type="component" value="Chromosome"/>
</dbReference>
<keyword evidence="3" id="KW-0731">Sigma factor</keyword>
<organism evidence="6 7">
    <name type="scientific">Spirosoma montaniterrae</name>
    <dbReference type="NCBI Taxonomy" id="1178516"/>
    <lineage>
        <taxon>Bacteria</taxon>
        <taxon>Pseudomonadati</taxon>
        <taxon>Bacteroidota</taxon>
        <taxon>Cytophagia</taxon>
        <taxon>Cytophagales</taxon>
        <taxon>Cytophagaceae</taxon>
        <taxon>Spirosoma</taxon>
    </lineage>
</organism>
<evidence type="ECO:0000259" key="5">
    <source>
        <dbReference type="Pfam" id="PF08281"/>
    </source>
</evidence>
<keyword evidence="4" id="KW-0804">Transcription</keyword>
<dbReference type="GO" id="GO:0003677">
    <property type="term" value="F:DNA binding"/>
    <property type="evidence" value="ECO:0007669"/>
    <property type="project" value="InterPro"/>
</dbReference>
<gene>
    <name evidence="6" type="ORF">AWR27_12140</name>
</gene>
<dbReference type="InterPro" id="IPR013324">
    <property type="entry name" value="RNA_pol_sigma_r3/r4-like"/>
</dbReference>
<dbReference type="NCBIfam" id="TIGR02937">
    <property type="entry name" value="sigma70-ECF"/>
    <property type="match status" value="1"/>
</dbReference>
<keyword evidence="7" id="KW-1185">Reference proteome</keyword>
<feature type="domain" description="RNA polymerase sigma factor 70 region 4 type 2" evidence="5">
    <location>
        <begin position="120"/>
        <end position="172"/>
    </location>
</feature>
<comment type="similarity">
    <text evidence="1">Belongs to the sigma-70 factor family. ECF subfamily.</text>
</comment>
<evidence type="ECO:0000313" key="6">
    <source>
        <dbReference type="EMBL" id="AQG80012.1"/>
    </source>
</evidence>
<protein>
    <recommendedName>
        <fullName evidence="5">RNA polymerase sigma factor 70 region 4 type 2 domain-containing protein</fullName>
    </recommendedName>
</protein>
<dbReference type="SUPFAM" id="SSF88659">
    <property type="entry name" value="Sigma3 and sigma4 domains of RNA polymerase sigma factors"/>
    <property type="match status" value="1"/>
</dbReference>